<dbReference type="InterPro" id="IPR036691">
    <property type="entry name" value="Endo/exonu/phosph_ase_sf"/>
</dbReference>
<reference evidence="10" key="2">
    <citation type="submission" date="2008-08" db="EMBL/GenBank/DDBJ databases">
        <authorList>
            <consortium name="Diatom Consortium"/>
            <person name="Grigoriev I."/>
            <person name="Grimwood J."/>
            <person name="Kuo A."/>
            <person name="Otillar R.P."/>
            <person name="Salamov A."/>
            <person name="Detter J.C."/>
            <person name="Lindquist E."/>
            <person name="Shapiro H."/>
            <person name="Lucas S."/>
            <person name="Glavina del Rio T."/>
            <person name="Pitluck S."/>
            <person name="Rokhsar D."/>
            <person name="Bowler C."/>
        </authorList>
    </citation>
    <scope>GENOME REANNOTATION</scope>
    <source>
        <strain evidence="10">CCAP 1055/1</strain>
    </source>
</reference>
<keyword evidence="5" id="KW-0464">Manganese</keyword>
<proteinExistence type="inferred from homology"/>
<dbReference type="eggNOG" id="KOG1294">
    <property type="taxonomic scope" value="Eukaryota"/>
</dbReference>
<feature type="binding site" evidence="5">
    <location>
        <position position="179"/>
    </location>
    <ligand>
        <name>Mg(2+)</name>
        <dbReference type="ChEBI" id="CHEBI:18420"/>
        <label>1</label>
    </ligand>
</feature>
<evidence type="ECO:0000313" key="9">
    <source>
        <dbReference type="EMBL" id="EEC50605.1"/>
    </source>
</evidence>
<reference evidence="9 10" key="1">
    <citation type="journal article" date="2008" name="Nature">
        <title>The Phaeodactylum genome reveals the evolutionary history of diatom genomes.</title>
        <authorList>
            <person name="Bowler C."/>
            <person name="Allen A.E."/>
            <person name="Badger J.H."/>
            <person name="Grimwood J."/>
            <person name="Jabbari K."/>
            <person name="Kuo A."/>
            <person name="Maheswari U."/>
            <person name="Martens C."/>
            <person name="Maumus F."/>
            <person name="Otillar R.P."/>
            <person name="Rayko E."/>
            <person name="Salamov A."/>
            <person name="Vandepoele K."/>
            <person name="Beszteri B."/>
            <person name="Gruber A."/>
            <person name="Heijde M."/>
            <person name="Katinka M."/>
            <person name="Mock T."/>
            <person name="Valentin K."/>
            <person name="Verret F."/>
            <person name="Berges J.A."/>
            <person name="Brownlee C."/>
            <person name="Cadoret J.P."/>
            <person name="Chiovitti A."/>
            <person name="Choi C.J."/>
            <person name="Coesel S."/>
            <person name="De Martino A."/>
            <person name="Detter J.C."/>
            <person name="Durkin C."/>
            <person name="Falciatore A."/>
            <person name="Fournet J."/>
            <person name="Haruta M."/>
            <person name="Huysman M.J."/>
            <person name="Jenkins B.D."/>
            <person name="Jiroutova K."/>
            <person name="Jorgensen R.E."/>
            <person name="Joubert Y."/>
            <person name="Kaplan A."/>
            <person name="Kroger N."/>
            <person name="Kroth P.G."/>
            <person name="La Roche J."/>
            <person name="Lindquist E."/>
            <person name="Lommer M."/>
            <person name="Martin-Jezequel V."/>
            <person name="Lopez P.J."/>
            <person name="Lucas S."/>
            <person name="Mangogna M."/>
            <person name="McGinnis K."/>
            <person name="Medlin L.K."/>
            <person name="Montsant A."/>
            <person name="Oudot-Le Secq M.P."/>
            <person name="Napoli C."/>
            <person name="Obornik M."/>
            <person name="Parker M.S."/>
            <person name="Petit J.L."/>
            <person name="Porcel B.M."/>
            <person name="Poulsen N."/>
            <person name="Robison M."/>
            <person name="Rychlewski L."/>
            <person name="Rynearson T.A."/>
            <person name="Schmutz J."/>
            <person name="Shapiro H."/>
            <person name="Siaut M."/>
            <person name="Stanley M."/>
            <person name="Sussman M.R."/>
            <person name="Taylor A.R."/>
            <person name="Vardi A."/>
            <person name="von Dassow P."/>
            <person name="Vyverman W."/>
            <person name="Willis A."/>
            <person name="Wyrwicz L.S."/>
            <person name="Rokhsar D.S."/>
            <person name="Weissenbach J."/>
            <person name="Armbrust E.V."/>
            <person name="Green B.R."/>
            <person name="Van de Peer Y."/>
            <person name="Grigoriev I.V."/>
        </authorList>
    </citation>
    <scope>NUCLEOTIDE SEQUENCE [LARGE SCALE GENOMIC DNA]</scope>
    <source>
        <strain evidence="9 10">CCAP 1055/1</strain>
    </source>
</reference>
<dbReference type="GO" id="GO:0005634">
    <property type="term" value="C:nucleus"/>
    <property type="evidence" value="ECO:0007669"/>
    <property type="project" value="TreeGrafter"/>
</dbReference>
<dbReference type="HOGENOM" id="CLU_437782_0_0_1"/>
<feature type="binding site" evidence="5">
    <location>
        <position position="177"/>
    </location>
    <ligand>
        <name>Mg(2+)</name>
        <dbReference type="ChEBI" id="CHEBI:18420"/>
        <label>1</label>
    </ligand>
</feature>
<dbReference type="InParanoid" id="B7FT73"/>
<keyword evidence="2 5" id="KW-0479">Metal-binding</keyword>
<dbReference type="PaxDb" id="2850-Phatr43711"/>
<feature type="site" description="Important for catalytic activity" evidence="6">
    <location>
        <position position="386"/>
    </location>
</feature>
<feature type="compositionally biased region" description="Low complexity" evidence="7">
    <location>
        <begin position="547"/>
        <end position="574"/>
    </location>
</feature>
<accession>B7FT73</accession>
<comment type="similarity">
    <text evidence="1">Belongs to the DNA repair enzymes AP/ExoA family.</text>
</comment>
<dbReference type="KEGG" id="pti:PHATRDRAFT_43711"/>
<keyword evidence="10" id="KW-1185">Reference proteome</keyword>
<evidence type="ECO:0000256" key="4">
    <source>
        <dbReference type="ARBA" id="ARBA00022842"/>
    </source>
</evidence>
<protein>
    <recommendedName>
        <fullName evidence="8">Endonuclease/exonuclease/phosphatase domain-containing protein</fullName>
    </recommendedName>
</protein>
<evidence type="ECO:0000256" key="2">
    <source>
        <dbReference type="ARBA" id="ARBA00022723"/>
    </source>
</evidence>
<evidence type="ECO:0000313" key="10">
    <source>
        <dbReference type="Proteomes" id="UP000000759"/>
    </source>
</evidence>
<dbReference type="STRING" id="556484.B7FT73"/>
<feature type="site" description="Transition state stabilizer" evidence="6">
    <location>
        <position position="179"/>
    </location>
</feature>
<dbReference type="GO" id="GO:0008311">
    <property type="term" value="F:double-stranded DNA 3'-5' DNA exonuclease activity"/>
    <property type="evidence" value="ECO:0007669"/>
    <property type="project" value="TreeGrafter"/>
</dbReference>
<dbReference type="InterPro" id="IPR004808">
    <property type="entry name" value="AP_endonuc_1"/>
</dbReference>
<evidence type="ECO:0000256" key="7">
    <source>
        <dbReference type="SAM" id="MobiDB-lite"/>
    </source>
</evidence>
<dbReference type="Gene3D" id="3.60.10.10">
    <property type="entry name" value="Endonuclease/exonuclease/phosphatase"/>
    <property type="match status" value="1"/>
</dbReference>
<dbReference type="GeneID" id="7197007"/>
<feature type="binding site" evidence="5">
    <location>
        <position position="55"/>
    </location>
    <ligand>
        <name>Mg(2+)</name>
        <dbReference type="ChEBI" id="CHEBI:18420"/>
        <label>1</label>
    </ligand>
</feature>
<evidence type="ECO:0000256" key="6">
    <source>
        <dbReference type="PIRSR" id="PIRSR604808-3"/>
    </source>
</evidence>
<dbReference type="InterPro" id="IPR005135">
    <property type="entry name" value="Endo/exonuclease/phosphatase"/>
</dbReference>
<dbReference type="EMBL" id="CM000606">
    <property type="protein sequence ID" value="EEC50605.1"/>
    <property type="molecule type" value="Genomic_DNA"/>
</dbReference>
<dbReference type="OrthoDB" id="391817at2759"/>
<name>B7FT73_PHATC</name>
<dbReference type="Pfam" id="PF03372">
    <property type="entry name" value="Exo_endo_phos"/>
    <property type="match status" value="1"/>
</dbReference>
<dbReference type="OMA" id="KCMYRPP"/>
<dbReference type="RefSeq" id="XP_002177791.1">
    <property type="nucleotide sequence ID" value="XM_002177755.1"/>
</dbReference>
<dbReference type="PROSITE" id="PS51435">
    <property type="entry name" value="AP_NUCLEASE_F1_4"/>
    <property type="match status" value="1"/>
</dbReference>
<dbReference type="AlphaFoldDB" id="B7FT73"/>
<dbReference type="SUPFAM" id="SSF56219">
    <property type="entry name" value="DNase I-like"/>
    <property type="match status" value="1"/>
</dbReference>
<dbReference type="PANTHER" id="PTHR22748:SF4">
    <property type="entry name" value="DNA-(APURINIC OR APYRIMIDINIC SITE) ENDONUCLEASE 2"/>
    <property type="match status" value="1"/>
</dbReference>
<feature type="domain" description="Endonuclease/exonuclease/phosphatase" evidence="8">
    <location>
        <begin position="4"/>
        <end position="189"/>
    </location>
</feature>
<dbReference type="GO" id="GO:0006284">
    <property type="term" value="P:base-excision repair"/>
    <property type="evidence" value="ECO:0007669"/>
    <property type="project" value="TreeGrafter"/>
</dbReference>
<organism evidence="9 10">
    <name type="scientific">Phaeodactylum tricornutum (strain CCAP 1055/1)</name>
    <dbReference type="NCBI Taxonomy" id="556484"/>
    <lineage>
        <taxon>Eukaryota</taxon>
        <taxon>Sar</taxon>
        <taxon>Stramenopiles</taxon>
        <taxon>Ochrophyta</taxon>
        <taxon>Bacillariophyta</taxon>
        <taxon>Bacillariophyceae</taxon>
        <taxon>Bacillariophycidae</taxon>
        <taxon>Naviculales</taxon>
        <taxon>Phaeodactylaceae</taxon>
        <taxon>Phaeodactylum</taxon>
    </lineage>
</organism>
<evidence type="ECO:0000256" key="3">
    <source>
        <dbReference type="ARBA" id="ARBA00022801"/>
    </source>
</evidence>
<evidence type="ECO:0000256" key="5">
    <source>
        <dbReference type="PIRSR" id="PIRSR604808-2"/>
    </source>
</evidence>
<dbReference type="GO" id="GO:0046872">
    <property type="term" value="F:metal ion binding"/>
    <property type="evidence" value="ECO:0007669"/>
    <property type="project" value="UniProtKB-KW"/>
</dbReference>
<keyword evidence="3" id="KW-0378">Hydrolase</keyword>
<dbReference type="GO" id="GO:0008081">
    <property type="term" value="F:phosphoric diester hydrolase activity"/>
    <property type="evidence" value="ECO:0007669"/>
    <property type="project" value="TreeGrafter"/>
</dbReference>
<sequence>MLILSWNVAGLSTTVNRIHSSYDSPAPKGTKRQPTSAALARFLELHGADIACLQEHKIPKQQLSSKSEPRHCSNVTGYESFWSCCVDNNKKGLNGVVTYAKQGSVLRADAAPLGSPDLDAQGRCVMTDHGTFVLFNVYVPASGGQPLAFKMKFLNALRRSMRKQRQEKQKPVVLVGDLNIAHTEKDIFWKDRVVHVDEVLDVVAESGCDLPRWKVELAEHWPKIEQVLESKEVVPKQTSNSMTGEKYDKFRLAVAVDGRRVYLGGHEVSAEYCTHRYDFSPYSYRDPETNEELPAQEANAVGVGVLAELMSKIVGVQWDEPILRSIVATDGSVRRLSPTRKWLSTVLQDDDMVDVFRYHFPSAEARFTCWNQSLNRRYFNDGSRIDYTIVDRCLMNRVADSESGSLRCGGAAMWGKQVFTEEAALSAATANGRFQPVSFEGGGINEAAQDTLDTQFGPAHTGMVYTPPSFSDHIGVSLSMCDSLLCKDLVVDEFDAATRKAQPHKLQKTIASFFAAGARSGPRIPERDSIDALSGNLQRKGIFARSLSSSSSSSKRAKLSVNKNAAKSSKSILIHFQKKA</sequence>
<keyword evidence="4 5" id="KW-0460">Magnesium</keyword>
<evidence type="ECO:0000256" key="1">
    <source>
        <dbReference type="ARBA" id="ARBA00007092"/>
    </source>
</evidence>
<dbReference type="PANTHER" id="PTHR22748">
    <property type="entry name" value="AP ENDONUCLEASE"/>
    <property type="match status" value="1"/>
</dbReference>
<dbReference type="GO" id="GO:0003906">
    <property type="term" value="F:DNA-(apurinic or apyrimidinic site) endonuclease activity"/>
    <property type="evidence" value="ECO:0007669"/>
    <property type="project" value="TreeGrafter"/>
</dbReference>
<evidence type="ECO:0000259" key="8">
    <source>
        <dbReference type="Pfam" id="PF03372"/>
    </source>
</evidence>
<feature type="region of interest" description="Disordered" evidence="7">
    <location>
        <begin position="547"/>
        <end position="580"/>
    </location>
</feature>
<gene>
    <name evidence="9" type="ORF">PHATRDRAFT_43711</name>
</gene>
<comment type="cofactor">
    <cofactor evidence="5">
        <name>Mg(2+)</name>
        <dbReference type="ChEBI" id="CHEBI:18420"/>
    </cofactor>
    <cofactor evidence="5">
        <name>Mn(2+)</name>
        <dbReference type="ChEBI" id="CHEBI:29035"/>
    </cofactor>
    <text evidence="5">Probably binds two magnesium or manganese ions per subunit.</text>
</comment>
<dbReference type="Proteomes" id="UP000000759">
    <property type="component" value="Chromosome 2"/>
</dbReference>
<feature type="binding site" evidence="5">
    <location>
        <position position="7"/>
    </location>
    <ligand>
        <name>Mg(2+)</name>
        <dbReference type="ChEBI" id="CHEBI:18420"/>
        <label>1</label>
    </ligand>
</feature>